<dbReference type="EMBL" id="KU845497">
    <property type="protein sequence ID" value="AMP46556.1"/>
    <property type="molecule type" value="Genomic_DNA"/>
</dbReference>
<dbReference type="EMBL" id="KU845500">
    <property type="protein sequence ID" value="AMP46559.1"/>
    <property type="molecule type" value="Genomic_DNA"/>
</dbReference>
<feature type="compositionally biased region" description="Low complexity" evidence="8">
    <location>
        <begin position="49"/>
        <end position="71"/>
    </location>
</feature>
<dbReference type="GO" id="GO:0045895">
    <property type="term" value="P:positive regulation of mating-type specific transcription, DNA-templated"/>
    <property type="evidence" value="ECO:0007669"/>
    <property type="project" value="InterPro"/>
</dbReference>
<keyword evidence="4 7" id="KW-0804">Transcription</keyword>
<dbReference type="EMBL" id="KU845499">
    <property type="protein sequence ID" value="AMP46558.1"/>
    <property type="molecule type" value="Genomic_DNA"/>
</dbReference>
<keyword evidence="3 7" id="KW-0238">DNA-binding</keyword>
<dbReference type="GO" id="GO:0005634">
    <property type="term" value="C:nucleus"/>
    <property type="evidence" value="ECO:0007669"/>
    <property type="project" value="UniProtKB-SubCell"/>
</dbReference>
<evidence type="ECO:0000256" key="7">
    <source>
        <dbReference type="RuleBase" id="RU003516"/>
    </source>
</evidence>
<evidence type="ECO:0000313" key="13">
    <source>
        <dbReference type="EMBL" id="AMP46555.1"/>
    </source>
</evidence>
<evidence type="ECO:0000313" key="12">
    <source>
        <dbReference type="EMBL" id="AMP46554.1"/>
    </source>
</evidence>
<reference evidence="16" key="1">
    <citation type="submission" date="2016-02" db="EMBL/GenBank/DDBJ databases">
        <title>Identification and characterization of genes involved in the sexual reproduction of the ascomycete fungus Phyllosticta citricarpa.</title>
        <authorList>
            <person name="Amorim R."/>
            <person name="Glienke C."/>
        </authorList>
    </citation>
    <scope>NUCLEOTIDE SEQUENCE</scope>
    <source>
        <strain evidence="15">LGMF134</strain>
        <strain evidence="16">LGMF145</strain>
        <strain evidence="12">LGMF159</strain>
        <strain evidence="17">LGMF162</strain>
        <strain evidence="18">LGMF170</strain>
        <strain evidence="19">LGMF309</strain>
        <strain evidence="10">LGMF78</strain>
        <strain evidence="11">LGMF83</strain>
        <strain evidence="13">LGMF89</strain>
        <strain evidence="14">LGMF90</strain>
    </source>
</reference>
<evidence type="ECO:0000313" key="14">
    <source>
        <dbReference type="EMBL" id="AMP46556.1"/>
    </source>
</evidence>
<comment type="similarity">
    <text evidence="7">Belongs to the MATALPHA1 family.</text>
</comment>
<dbReference type="EMBL" id="KU845493">
    <property type="protein sequence ID" value="AMP46552.1"/>
    <property type="molecule type" value="Genomic_DNA"/>
</dbReference>
<dbReference type="EMBL" id="KU845496">
    <property type="protein sequence ID" value="AMP46555.1"/>
    <property type="molecule type" value="Genomic_DNA"/>
</dbReference>
<dbReference type="Pfam" id="PF04769">
    <property type="entry name" value="MATalpha_HMGbox"/>
    <property type="match status" value="1"/>
</dbReference>
<evidence type="ECO:0000259" key="9">
    <source>
        <dbReference type="PROSITE" id="PS51325"/>
    </source>
</evidence>
<feature type="compositionally biased region" description="Polar residues" evidence="8">
    <location>
        <begin position="383"/>
        <end position="426"/>
    </location>
</feature>
<evidence type="ECO:0000256" key="5">
    <source>
        <dbReference type="ARBA" id="ARBA00023242"/>
    </source>
</evidence>
<evidence type="ECO:0000313" key="17">
    <source>
        <dbReference type="EMBL" id="AMP46559.1"/>
    </source>
</evidence>
<feature type="region of interest" description="Disordered" evidence="8">
    <location>
        <begin position="337"/>
        <end position="426"/>
    </location>
</feature>
<keyword evidence="5 7" id="KW-0539">Nucleus</keyword>
<evidence type="ECO:0000313" key="15">
    <source>
        <dbReference type="EMBL" id="AMP46557.1"/>
    </source>
</evidence>
<feature type="domain" description="Alpha box" evidence="9">
    <location>
        <begin position="133"/>
        <end position="188"/>
    </location>
</feature>
<proteinExistence type="inferred from homology"/>
<keyword evidence="2 7" id="KW-0805">Transcription regulation</keyword>
<accession>A0A1S5QPC1</accession>
<dbReference type="EMBL" id="KU845498">
    <property type="protein sequence ID" value="AMP46557.1"/>
    <property type="molecule type" value="Genomic_DNA"/>
</dbReference>
<name>A0A1S5QPC1_9PEZI</name>
<evidence type="ECO:0000313" key="10">
    <source>
        <dbReference type="EMBL" id="AMP46552.1"/>
    </source>
</evidence>
<dbReference type="AlphaFoldDB" id="A0A1S5QPC1"/>
<dbReference type="PROSITE" id="PS51325">
    <property type="entry name" value="ALPHA_BOX"/>
    <property type="match status" value="1"/>
</dbReference>
<evidence type="ECO:0000256" key="4">
    <source>
        <dbReference type="ARBA" id="ARBA00023163"/>
    </source>
</evidence>
<comment type="subcellular location">
    <subcellularLocation>
        <location evidence="7">Nucleus</location>
    </subcellularLocation>
</comment>
<dbReference type="EMBL" id="KU845494">
    <property type="protein sequence ID" value="AMP46553.1"/>
    <property type="molecule type" value="Genomic_DNA"/>
</dbReference>
<dbReference type="InterPro" id="IPR006856">
    <property type="entry name" value="MATalpha_HMGbox"/>
</dbReference>
<gene>
    <name evidence="16" type="primary">MAT1-1-1</name>
</gene>
<sequence length="629" mass="66845">MAVAANLPPHVKSYLAACSQAQINQLVSSLKGVEGKRTVAAVVAAGDPTTRGSHSTLSSSKSTSTQATTPSGSRSPYMTPAFPTKKTSSSAQAKTLPTSQPDRISANMTNVPHVAPDSSSSRATSQTGATQTSPLRALNSFMAFRVYYNPIFHSFEQKERSGFMKIMWAEEETKAKWSIIAKAWSIIRDEVGKDSAPLDRFLELACPHIDILARDAYLSTLGWELATDNGDTSLRRQFLPNFKDFPASFRTTTKSVQDVIDFVRNLGYGLPTNDTPPASSNISTSHLTMAAQPVHHSTATTGPGFLPSSIFHSTNSSSNANFQSLAASNLGGPHASNFPESAISSTTQTTSMAASTTLSHAGDNASAPIEQSAQENAMDLGSDAQQSAAGTNPSYAVSQQQASNATNAPPPQTSSVNAASGLTSGSNVAAQSNDQALMAIIHQHAAAANAGNGGLLTGGPMTHQQMLTYMYGANVQPAHPDMYSPHVDDTIANPDPQSCVMQRASLADPDLLAISINAEYPHEILNYYPASTRNSGESMASSVVRPTCDEDTQTAWLDCALQIMDTSPSSSPTFPYAEFFNPDHEGLNVFDIDGIPDFTAVDNTDFQFQEMSLPLVTSHWDDESDGPEQ</sequence>
<evidence type="ECO:0000256" key="2">
    <source>
        <dbReference type="ARBA" id="ARBA00023015"/>
    </source>
</evidence>
<evidence type="ECO:0000313" key="18">
    <source>
        <dbReference type="EMBL" id="AMP46560.1"/>
    </source>
</evidence>
<dbReference type="EMBL" id="KU845502">
    <property type="protein sequence ID" value="AMP46561.1"/>
    <property type="molecule type" value="Genomic_DNA"/>
</dbReference>
<evidence type="ECO:0000313" key="20">
    <source>
        <dbReference type="EMBL" id="AQX35418.1"/>
    </source>
</evidence>
<feature type="compositionally biased region" description="Polar residues" evidence="8">
    <location>
        <begin position="85"/>
        <end position="110"/>
    </location>
</feature>
<feature type="compositionally biased region" description="Low complexity" evidence="8">
    <location>
        <begin position="341"/>
        <end position="361"/>
    </location>
</feature>
<evidence type="ECO:0000313" key="16">
    <source>
        <dbReference type="EMBL" id="AMP46558.1"/>
    </source>
</evidence>
<evidence type="ECO:0000313" key="19">
    <source>
        <dbReference type="EMBL" id="AMP46561.1"/>
    </source>
</evidence>
<evidence type="ECO:0000256" key="6">
    <source>
        <dbReference type="ARBA" id="ARBA00035106"/>
    </source>
</evidence>
<evidence type="ECO:0000256" key="1">
    <source>
        <dbReference type="ARBA" id="ARBA00015083"/>
    </source>
</evidence>
<comment type="function">
    <text evidence="6">Mating type proteins are sequence specific DNA-binding proteins that act as master switches in fungal differentiation by controlling gene expression in a cell type-specific fashion. Transcriptional activator that induces the transcription of alpha-specific genes.</text>
</comment>
<feature type="compositionally biased region" description="Polar residues" evidence="8">
    <location>
        <begin position="117"/>
        <end position="131"/>
    </location>
</feature>
<protein>
    <recommendedName>
        <fullName evidence="1">Mating-type protein MAT-1</fullName>
    </recommendedName>
</protein>
<feature type="region of interest" description="Disordered" evidence="8">
    <location>
        <begin position="44"/>
        <end position="131"/>
    </location>
</feature>
<dbReference type="GO" id="GO:0008301">
    <property type="term" value="F:DNA binding, bending"/>
    <property type="evidence" value="ECO:0007669"/>
    <property type="project" value="InterPro"/>
</dbReference>
<dbReference type="EMBL" id="KX280782">
    <property type="protein sequence ID" value="AQX35418.1"/>
    <property type="molecule type" value="Genomic_DNA"/>
</dbReference>
<organism evidence="16">
    <name type="scientific">Phyllosticta citricarpa</name>
    <dbReference type="NCBI Taxonomy" id="55181"/>
    <lineage>
        <taxon>Eukaryota</taxon>
        <taxon>Fungi</taxon>
        <taxon>Dikarya</taxon>
        <taxon>Ascomycota</taxon>
        <taxon>Pezizomycotina</taxon>
        <taxon>Dothideomycetes</taxon>
        <taxon>Dothideomycetes incertae sedis</taxon>
        <taxon>Botryosphaeriales</taxon>
        <taxon>Phyllostictaceae</taxon>
        <taxon>Phyllosticta</taxon>
    </lineage>
</organism>
<evidence type="ECO:0000256" key="8">
    <source>
        <dbReference type="SAM" id="MobiDB-lite"/>
    </source>
</evidence>
<reference evidence="20" key="2">
    <citation type="journal article" date="2017" name="Eur. J. Plant Pathol.">
        <title>MAT gene idiomorphs suggest a heterothallic sexual cycle in the citrus pathogen Phyllosticta citricarpa.</title>
        <authorList>
            <person name="Amorim R."/>
            <person name="Savi D.C."/>
            <person name="Ferrerira-Maba L."/>
            <person name="Aluizio R."/>
            <person name="Goulin E.H."/>
            <person name="Takita M.A."/>
            <person name="Machado M.A."/>
            <person name="Glienke C."/>
        </authorList>
    </citation>
    <scope>NUCLEOTIDE SEQUENCE</scope>
    <source>
        <strain evidence="20">LGMF78</strain>
    </source>
</reference>
<evidence type="ECO:0000313" key="11">
    <source>
        <dbReference type="EMBL" id="AMP46553.1"/>
    </source>
</evidence>
<evidence type="ECO:0000256" key="3">
    <source>
        <dbReference type="ARBA" id="ARBA00023125"/>
    </source>
</evidence>
<dbReference type="EMBL" id="KU845501">
    <property type="protein sequence ID" value="AMP46560.1"/>
    <property type="molecule type" value="Genomic_DNA"/>
</dbReference>
<dbReference type="EMBL" id="KU845495">
    <property type="protein sequence ID" value="AMP46554.1"/>
    <property type="molecule type" value="Genomic_DNA"/>
</dbReference>